<comment type="caution">
    <text evidence="1">The sequence shown here is derived from an EMBL/GenBank/DDBJ whole genome shotgun (WGS) entry which is preliminary data.</text>
</comment>
<accession>A0ABN7TXQ3</accession>
<evidence type="ECO:0000313" key="1">
    <source>
        <dbReference type="EMBL" id="CAG7654956.1"/>
    </source>
</evidence>
<organism evidence="1 2">
    <name type="scientific">Paenibacillus allorhizosphaerae</name>
    <dbReference type="NCBI Taxonomy" id="2849866"/>
    <lineage>
        <taxon>Bacteria</taxon>
        <taxon>Bacillati</taxon>
        <taxon>Bacillota</taxon>
        <taxon>Bacilli</taxon>
        <taxon>Bacillales</taxon>
        <taxon>Paenibacillaceae</taxon>
        <taxon>Paenibacillus</taxon>
    </lineage>
</organism>
<dbReference type="Pfam" id="PF00300">
    <property type="entry name" value="His_Phos_1"/>
    <property type="match status" value="1"/>
</dbReference>
<reference evidence="1 2" key="1">
    <citation type="submission" date="2021-06" db="EMBL/GenBank/DDBJ databases">
        <authorList>
            <person name="Criscuolo A."/>
        </authorList>
    </citation>
    <scope>NUCLEOTIDE SEQUENCE [LARGE SCALE GENOMIC DNA]</scope>
    <source>
        <strain evidence="2">CIP 111802</strain>
    </source>
</reference>
<dbReference type="Proteomes" id="UP000730618">
    <property type="component" value="Unassembled WGS sequence"/>
</dbReference>
<keyword evidence="2" id="KW-1185">Reference proteome</keyword>
<dbReference type="EMBL" id="CAJVCE010000024">
    <property type="protein sequence ID" value="CAG7654956.1"/>
    <property type="molecule type" value="Genomic_DNA"/>
</dbReference>
<protein>
    <recommendedName>
        <fullName evidence="3">Histidine phosphatase family protein</fullName>
    </recommendedName>
</protein>
<sequence>MKLQAQRTAHWFRNRPITTIVTSPLRRAKETAEYIALTTKSPIFEDSRLRERANWGDLPEQTFDEFVAMWERCTREPGYIPPVGDSAKQAGVRLASLLFELAETHPPESNVVLVTHGGLITDFLVHTFPENQLNVWHPHFVAVQSDLVPECSITKLVYENGNFKIDGFASVEHLKS</sequence>
<dbReference type="PANTHER" id="PTHR48100">
    <property type="entry name" value="BROAD-SPECIFICITY PHOSPHATASE YOR283W-RELATED"/>
    <property type="match status" value="1"/>
</dbReference>
<dbReference type="PANTHER" id="PTHR48100:SF1">
    <property type="entry name" value="HISTIDINE PHOSPHATASE FAMILY PROTEIN-RELATED"/>
    <property type="match status" value="1"/>
</dbReference>
<name>A0ABN7TXQ3_9BACL</name>
<dbReference type="InterPro" id="IPR050275">
    <property type="entry name" value="PGM_Phosphatase"/>
</dbReference>
<evidence type="ECO:0008006" key="3">
    <source>
        <dbReference type="Google" id="ProtNLM"/>
    </source>
</evidence>
<proteinExistence type="predicted"/>
<dbReference type="CDD" id="cd07067">
    <property type="entry name" value="HP_PGM_like"/>
    <property type="match status" value="1"/>
</dbReference>
<dbReference type="InterPro" id="IPR013078">
    <property type="entry name" value="His_Pase_superF_clade-1"/>
</dbReference>
<gene>
    <name evidence="1" type="ORF">PAECIP111802_05950</name>
</gene>
<dbReference type="RefSeq" id="WP_230415518.1">
    <property type="nucleotide sequence ID" value="NZ_CAJVCE010000024.1"/>
</dbReference>
<evidence type="ECO:0000313" key="2">
    <source>
        <dbReference type="Proteomes" id="UP000730618"/>
    </source>
</evidence>